<protein>
    <submittedName>
        <fullName evidence="1">Uncharacterized protein</fullName>
    </submittedName>
</protein>
<dbReference type="EMBL" id="BRXS01000005">
    <property type="protein sequence ID" value="GLC27054.1"/>
    <property type="molecule type" value="Genomic_DNA"/>
</dbReference>
<dbReference type="RefSeq" id="WP_284351500.1">
    <property type="nucleotide sequence ID" value="NZ_BRXS01000005.1"/>
</dbReference>
<gene>
    <name evidence="1" type="ORF">rosag_35670</name>
</gene>
<evidence type="ECO:0000313" key="2">
    <source>
        <dbReference type="Proteomes" id="UP001161325"/>
    </source>
</evidence>
<comment type="caution">
    <text evidence="1">The sequence shown here is derived from an EMBL/GenBank/DDBJ whole genome shotgun (WGS) entry which is preliminary data.</text>
</comment>
<reference evidence="1" key="1">
    <citation type="submission" date="2022-08" db="EMBL/GenBank/DDBJ databases">
        <title>Draft genome sequencing of Roseisolibacter agri AW1220.</title>
        <authorList>
            <person name="Tobiishi Y."/>
            <person name="Tonouchi A."/>
        </authorList>
    </citation>
    <scope>NUCLEOTIDE SEQUENCE</scope>
    <source>
        <strain evidence="1">AW1220</strain>
    </source>
</reference>
<name>A0AA37Q678_9BACT</name>
<evidence type="ECO:0000313" key="1">
    <source>
        <dbReference type="EMBL" id="GLC27054.1"/>
    </source>
</evidence>
<dbReference type="AlphaFoldDB" id="A0AA37Q678"/>
<sequence>MDILVLLEDGPERAPPGGLGVAHEPGDRTGPLAHVNSVAPATPFEGAPREVVTLYGTPDAEALAYALAAAVEGQRAGGEHVGTIRHLGVWAERGAVGDAAWRDQRTGQLLTEDLEIPAARLRETSTRLLGETGALIRSMIAGLLMPDWPEGVRRAINFSFTPSGTAPAFAGTAFAGAAAGMGADALLDSLREADGNLFEGD</sequence>
<organism evidence="1 2">
    <name type="scientific">Roseisolibacter agri</name>
    <dbReference type="NCBI Taxonomy" id="2014610"/>
    <lineage>
        <taxon>Bacteria</taxon>
        <taxon>Pseudomonadati</taxon>
        <taxon>Gemmatimonadota</taxon>
        <taxon>Gemmatimonadia</taxon>
        <taxon>Gemmatimonadales</taxon>
        <taxon>Gemmatimonadaceae</taxon>
        <taxon>Roseisolibacter</taxon>
    </lineage>
</organism>
<dbReference type="Proteomes" id="UP001161325">
    <property type="component" value="Unassembled WGS sequence"/>
</dbReference>
<keyword evidence="2" id="KW-1185">Reference proteome</keyword>
<accession>A0AA37Q678</accession>
<proteinExistence type="predicted"/>